<feature type="transmembrane region" description="Helical" evidence="8">
    <location>
        <begin position="115"/>
        <end position="133"/>
    </location>
</feature>
<feature type="transmembrane region" description="Helical" evidence="8">
    <location>
        <begin position="7"/>
        <end position="25"/>
    </location>
</feature>
<keyword evidence="3" id="KW-0813">Transport</keyword>
<name>A0A4Y9F5L1_9MICC</name>
<evidence type="ECO:0000256" key="2">
    <source>
        <dbReference type="ARBA" id="ARBA00007935"/>
    </source>
</evidence>
<organism evidence="9 10">
    <name type="scientific">Rothia nasimurium</name>
    <dbReference type="NCBI Taxonomy" id="85336"/>
    <lineage>
        <taxon>Bacteria</taxon>
        <taxon>Bacillati</taxon>
        <taxon>Actinomycetota</taxon>
        <taxon>Actinomycetes</taxon>
        <taxon>Micrococcales</taxon>
        <taxon>Micrococcaceae</taxon>
        <taxon>Rothia</taxon>
    </lineage>
</organism>
<dbReference type="Pfam" id="PF01032">
    <property type="entry name" value="FecCD"/>
    <property type="match status" value="1"/>
</dbReference>
<accession>A0A4Y9F5L1</accession>
<dbReference type="SUPFAM" id="SSF81345">
    <property type="entry name" value="ABC transporter involved in vitamin B12 uptake, BtuC"/>
    <property type="match status" value="1"/>
</dbReference>
<evidence type="ECO:0000256" key="8">
    <source>
        <dbReference type="SAM" id="Phobius"/>
    </source>
</evidence>
<dbReference type="GO" id="GO:0022857">
    <property type="term" value="F:transmembrane transporter activity"/>
    <property type="evidence" value="ECO:0007669"/>
    <property type="project" value="InterPro"/>
</dbReference>
<dbReference type="Proteomes" id="UP000297951">
    <property type="component" value="Unassembled WGS sequence"/>
</dbReference>
<evidence type="ECO:0000256" key="3">
    <source>
        <dbReference type="ARBA" id="ARBA00022448"/>
    </source>
</evidence>
<dbReference type="GO" id="GO:0033214">
    <property type="term" value="P:siderophore-iron import into cell"/>
    <property type="evidence" value="ECO:0007669"/>
    <property type="project" value="TreeGrafter"/>
</dbReference>
<dbReference type="PANTHER" id="PTHR30472:SF24">
    <property type="entry name" value="FERRIC ENTEROBACTIN TRANSPORT SYSTEM PERMEASE PROTEIN FEPG"/>
    <property type="match status" value="1"/>
</dbReference>
<keyword evidence="4" id="KW-1003">Cell membrane</keyword>
<feature type="transmembrane region" description="Helical" evidence="8">
    <location>
        <begin position="295"/>
        <end position="320"/>
    </location>
</feature>
<evidence type="ECO:0000313" key="10">
    <source>
        <dbReference type="Proteomes" id="UP000297951"/>
    </source>
</evidence>
<evidence type="ECO:0000256" key="4">
    <source>
        <dbReference type="ARBA" id="ARBA00022475"/>
    </source>
</evidence>
<comment type="similarity">
    <text evidence="2">Belongs to the binding-protein-dependent transport system permease family. FecCD subfamily.</text>
</comment>
<dbReference type="AlphaFoldDB" id="A0A4Y9F5L1"/>
<feature type="transmembrane region" description="Helical" evidence="8">
    <location>
        <begin position="90"/>
        <end position="108"/>
    </location>
</feature>
<feature type="transmembrane region" description="Helical" evidence="8">
    <location>
        <begin position="145"/>
        <end position="169"/>
    </location>
</feature>
<dbReference type="InterPro" id="IPR037294">
    <property type="entry name" value="ABC_BtuC-like"/>
</dbReference>
<feature type="transmembrane region" description="Helical" evidence="8">
    <location>
        <begin position="231"/>
        <end position="259"/>
    </location>
</feature>
<evidence type="ECO:0000256" key="7">
    <source>
        <dbReference type="ARBA" id="ARBA00023136"/>
    </source>
</evidence>
<comment type="caution">
    <text evidence="9">The sequence shown here is derived from an EMBL/GenBank/DDBJ whole genome shotgun (WGS) entry which is preliminary data.</text>
</comment>
<feature type="transmembrane region" description="Helical" evidence="8">
    <location>
        <begin position="59"/>
        <end position="78"/>
    </location>
</feature>
<dbReference type="GO" id="GO:0005886">
    <property type="term" value="C:plasma membrane"/>
    <property type="evidence" value="ECO:0007669"/>
    <property type="project" value="UniProtKB-SubCell"/>
</dbReference>
<evidence type="ECO:0000256" key="6">
    <source>
        <dbReference type="ARBA" id="ARBA00022989"/>
    </source>
</evidence>
<proteinExistence type="inferred from homology"/>
<dbReference type="RefSeq" id="WP_135012899.1">
    <property type="nucleotide sequence ID" value="NZ_JADGLK010000022.1"/>
</dbReference>
<evidence type="ECO:0000256" key="5">
    <source>
        <dbReference type="ARBA" id="ARBA00022692"/>
    </source>
</evidence>
<protein>
    <submittedName>
        <fullName evidence="9">Iron ABC transporter permease</fullName>
    </submittedName>
</protein>
<keyword evidence="7 8" id="KW-0472">Membrane</keyword>
<reference evidence="9 10" key="1">
    <citation type="submission" date="2019-03" db="EMBL/GenBank/DDBJ databases">
        <title>Diversity of the mouse oral microbiome.</title>
        <authorList>
            <person name="Joseph S."/>
            <person name="Aduse-Opoku J."/>
            <person name="Curtis M."/>
            <person name="Wade W."/>
            <person name="Hashim A."/>
        </authorList>
    </citation>
    <scope>NUCLEOTIDE SEQUENCE [LARGE SCALE GENOMIC DNA]</scope>
    <source>
        <strain evidence="10">irhom_31</strain>
    </source>
</reference>
<dbReference type="EMBL" id="SPQC01000022">
    <property type="protein sequence ID" value="TFU22120.1"/>
    <property type="molecule type" value="Genomic_DNA"/>
</dbReference>
<dbReference type="OrthoDB" id="4455417at2"/>
<keyword evidence="6 8" id="KW-1133">Transmembrane helix</keyword>
<gene>
    <name evidence="9" type="ORF">E4U03_07305</name>
</gene>
<feature type="transmembrane region" description="Helical" evidence="8">
    <location>
        <begin position="190"/>
        <end position="211"/>
    </location>
</feature>
<dbReference type="InterPro" id="IPR000522">
    <property type="entry name" value="ABC_transptr_permease_BtuC"/>
</dbReference>
<dbReference type="CDD" id="cd06550">
    <property type="entry name" value="TM_ABC_iron-siderophores_like"/>
    <property type="match status" value="1"/>
</dbReference>
<evidence type="ECO:0000313" key="9">
    <source>
        <dbReference type="EMBL" id="TFU22120.1"/>
    </source>
</evidence>
<comment type="subcellular location">
    <subcellularLocation>
        <location evidence="1">Cell membrane</location>
        <topology evidence="1">Multi-pass membrane protein</topology>
    </subcellularLocation>
</comment>
<dbReference type="Gene3D" id="1.10.3470.10">
    <property type="entry name" value="ABC transporter involved in vitamin B12 uptake, BtuC"/>
    <property type="match status" value="1"/>
</dbReference>
<keyword evidence="5 8" id="KW-0812">Transmembrane</keyword>
<sequence>MTYRIRVVTLSALLSSLLLGIWVLMQGDYNLTVTDVLAALSGSETGLGGYFVREIRAPRILAALLVGAALGLSGAIFQTITRNPLGSPDVIGFTHGAATGALCAMIIWGTSPWGTALGAIAGGAATSCLVYLLTRTRGLEGFQLILVGLGLGATLAAVNSLLVVQASLAQAQTAAAWLAGSLNSMTWGKVTLLALPLALVTPLLIWLARPLRILSYGDTLARGIGVPVARIRLISLILGVLLVALATALTGPIAFVALAAPHIARHLSHQAAGNLGTAACLGAFITLAADALGQFAFATSLQVGVVTGALGGFYLIFLIYRARRKDSHE</sequence>
<evidence type="ECO:0000256" key="1">
    <source>
        <dbReference type="ARBA" id="ARBA00004651"/>
    </source>
</evidence>
<dbReference type="PANTHER" id="PTHR30472">
    <property type="entry name" value="FERRIC ENTEROBACTIN TRANSPORT SYSTEM PERMEASE PROTEIN"/>
    <property type="match status" value="1"/>
</dbReference>